<gene>
    <name evidence="1" type="ORF">B7Z12_01000</name>
</gene>
<comment type="caution">
    <text evidence="1">The sequence shown here is derived from an EMBL/GenBank/DDBJ whole genome shotgun (WGS) entry which is preliminary data.</text>
</comment>
<evidence type="ECO:0000313" key="2">
    <source>
        <dbReference type="Proteomes" id="UP000215616"/>
    </source>
</evidence>
<dbReference type="Proteomes" id="UP000215616">
    <property type="component" value="Unassembled WGS sequence"/>
</dbReference>
<evidence type="ECO:0008006" key="3">
    <source>
        <dbReference type="Google" id="ProtNLM"/>
    </source>
</evidence>
<reference evidence="1 2" key="1">
    <citation type="submission" date="2017-03" db="EMBL/GenBank/DDBJ databases">
        <title>Lifting the veil on microbial sulfur biogeochemistry in mining wastewaters.</title>
        <authorList>
            <person name="Kantor R.S."/>
            <person name="Colenbrander Nelson T."/>
            <person name="Marshall S."/>
            <person name="Bennett D."/>
            <person name="Apte S."/>
            <person name="Camacho D."/>
            <person name="Thomas B.C."/>
            <person name="Warren L.A."/>
            <person name="Banfield J.F."/>
        </authorList>
    </citation>
    <scope>NUCLEOTIDE SEQUENCE [LARGE SCALE GENOMIC DNA]</scope>
    <source>
        <strain evidence="1">32-67-7</strain>
    </source>
</reference>
<protein>
    <recommendedName>
        <fullName evidence="3">DUF2199 domain-containing protein</fullName>
    </recommendedName>
</protein>
<sequence length="166" mass="19036">MAEKSECATCGRRHEALTRDWGFSLPDEVFELPEAELEAEVRYDDDLCQWGDRSFIRCILPVPLKGEDDYFGWGVWAEVEPDVFQRYLDLYEEDGREEPPHPAKLANKLPPYPGTTLGTRLLIQFQTPDERPTLLLLEGDKSRLAQEQRDGTDAARHHEFVEVCGA</sequence>
<organism evidence="1 2">
    <name type="scientific">Caulobacter vibrioides</name>
    <name type="common">Caulobacter crescentus</name>
    <dbReference type="NCBI Taxonomy" id="155892"/>
    <lineage>
        <taxon>Bacteria</taxon>
        <taxon>Pseudomonadati</taxon>
        <taxon>Pseudomonadota</taxon>
        <taxon>Alphaproteobacteria</taxon>
        <taxon>Caulobacterales</taxon>
        <taxon>Caulobacteraceae</taxon>
        <taxon>Caulobacter</taxon>
    </lineage>
</organism>
<dbReference type="AlphaFoldDB" id="A0A258DGA8"/>
<dbReference type="EMBL" id="NCDQ01000007">
    <property type="protein sequence ID" value="OYX06283.1"/>
    <property type="molecule type" value="Genomic_DNA"/>
</dbReference>
<proteinExistence type="predicted"/>
<evidence type="ECO:0000313" key="1">
    <source>
        <dbReference type="EMBL" id="OYX06283.1"/>
    </source>
</evidence>
<accession>A0A258DGA8</accession>
<dbReference type="InterPro" id="IPR018697">
    <property type="entry name" value="DUF2199"/>
</dbReference>
<name>A0A258DGA8_CAUVI</name>
<dbReference type="Pfam" id="PF09965">
    <property type="entry name" value="DUF2199"/>
    <property type="match status" value="1"/>
</dbReference>